<proteinExistence type="predicted"/>
<gene>
    <name evidence="2" type="ORF">F2Q70_00004327</name>
</gene>
<protein>
    <submittedName>
        <fullName evidence="2">Uncharacterized protein</fullName>
    </submittedName>
</protein>
<accession>A0A8S9IP20</accession>
<sequence length="49" mass="5293">MRPSQRNVYPLSDACGEGEAAIAHRELQFGPGVEDDLDPVEEDHASPDA</sequence>
<evidence type="ECO:0000313" key="2">
    <source>
        <dbReference type="EMBL" id="KAF2571619.1"/>
    </source>
</evidence>
<name>A0A8S9IP20_BRACR</name>
<dbReference type="EMBL" id="QGKY02001015">
    <property type="protein sequence ID" value="KAF2571619.1"/>
    <property type="molecule type" value="Genomic_DNA"/>
</dbReference>
<dbReference type="AlphaFoldDB" id="A0A8S9IP20"/>
<evidence type="ECO:0000256" key="1">
    <source>
        <dbReference type="SAM" id="MobiDB-lite"/>
    </source>
</evidence>
<feature type="region of interest" description="Disordered" evidence="1">
    <location>
        <begin position="30"/>
        <end position="49"/>
    </location>
</feature>
<comment type="caution">
    <text evidence="2">The sequence shown here is derived from an EMBL/GenBank/DDBJ whole genome shotgun (WGS) entry which is preliminary data.</text>
</comment>
<organism evidence="2">
    <name type="scientific">Brassica cretica</name>
    <name type="common">Mustard</name>
    <dbReference type="NCBI Taxonomy" id="69181"/>
    <lineage>
        <taxon>Eukaryota</taxon>
        <taxon>Viridiplantae</taxon>
        <taxon>Streptophyta</taxon>
        <taxon>Embryophyta</taxon>
        <taxon>Tracheophyta</taxon>
        <taxon>Spermatophyta</taxon>
        <taxon>Magnoliopsida</taxon>
        <taxon>eudicotyledons</taxon>
        <taxon>Gunneridae</taxon>
        <taxon>Pentapetalae</taxon>
        <taxon>rosids</taxon>
        <taxon>malvids</taxon>
        <taxon>Brassicales</taxon>
        <taxon>Brassicaceae</taxon>
        <taxon>Brassiceae</taxon>
        <taxon>Brassica</taxon>
    </lineage>
</organism>
<reference evidence="2" key="1">
    <citation type="submission" date="2019-12" db="EMBL/GenBank/DDBJ databases">
        <title>Genome sequencing and annotation of Brassica cretica.</title>
        <authorList>
            <person name="Studholme D.J."/>
            <person name="Sarris P.F."/>
        </authorList>
    </citation>
    <scope>NUCLEOTIDE SEQUENCE</scope>
    <source>
        <strain evidence="2">PFS-102/07</strain>
        <tissue evidence="2">Leaf</tissue>
    </source>
</reference>